<keyword evidence="5 11" id="KW-1133">Transmembrane helix</keyword>
<keyword evidence="4 11" id="KW-0812">Transmembrane</keyword>
<comment type="similarity">
    <text evidence="10">Belongs to the NhaD Na(+)/H(+) (TC 2.A.62) antiporter family.</text>
</comment>
<feature type="transmembrane region" description="Helical" evidence="11">
    <location>
        <begin position="390"/>
        <end position="414"/>
    </location>
</feature>
<proteinExistence type="inferred from homology"/>
<evidence type="ECO:0000256" key="2">
    <source>
        <dbReference type="ARBA" id="ARBA00022448"/>
    </source>
</evidence>
<keyword evidence="7" id="KW-0406">Ion transport</keyword>
<keyword evidence="8 11" id="KW-0472">Membrane</keyword>
<dbReference type="GO" id="GO:0015297">
    <property type="term" value="F:antiporter activity"/>
    <property type="evidence" value="ECO:0007669"/>
    <property type="project" value="UniProtKB-KW"/>
</dbReference>
<feature type="transmembrane region" description="Helical" evidence="11">
    <location>
        <begin position="69"/>
        <end position="89"/>
    </location>
</feature>
<reference evidence="13" key="1">
    <citation type="submission" date="2018-06" db="EMBL/GenBank/DDBJ databases">
        <authorList>
            <person name="Zhirakovskaya E."/>
        </authorList>
    </citation>
    <scope>NUCLEOTIDE SEQUENCE</scope>
</reference>
<feature type="transmembrane region" description="Helical" evidence="11">
    <location>
        <begin position="39"/>
        <end position="57"/>
    </location>
</feature>
<evidence type="ECO:0000256" key="8">
    <source>
        <dbReference type="ARBA" id="ARBA00023136"/>
    </source>
</evidence>
<dbReference type="Pfam" id="PF03600">
    <property type="entry name" value="CitMHS"/>
    <property type="match status" value="1"/>
</dbReference>
<keyword evidence="9" id="KW-0739">Sodium transport</keyword>
<evidence type="ECO:0000256" key="5">
    <source>
        <dbReference type="ARBA" id="ARBA00022989"/>
    </source>
</evidence>
<keyword evidence="3" id="KW-0050">Antiport</keyword>
<sequence length="489" mass="53809">MELNVKPENVFLAILLFFIPSLCMASSQSQNWIDLTNHWVGFASLAIFIFAYAVVMAEEFIHLRKSKPVVLAAGIIWALIAYVYASKGFNHAAEAAVRHNLLEYAELMLFLLVAMTYINAMQERLAFEALRSWLCKKGYGFRQLFWITGVLSFFISPIADNLTTALLMCAVVMAVGGTNNKFILLGAINIVIAANAGGAFSPFGDITTLMVWQKAIETSNGSVDFWSFFTLFIPSLVNWLIPAAIMHFSIPNEHPESDDEIILMKRGTKRIIALFICTIFTAVSFHNFLHLPPVIGMLTGLAYLKFFGYYLKKSHEIDVTNQAKNPHVVGDIVPFDVFDGVSRAEWDTLLFFYGVVLCVGGLGFIGYLGLASEMMYTEWGNALNLSPEMSATPANIVVGVLSAIIDNIPVMFAVLTMMPDMSLGQWLLVTLTAGVGGSMLSIGSAAGVALMGQAKGKYTFFGHLKWTPVIMLGYAASIATHMWLNAELF</sequence>
<feature type="transmembrane region" description="Helical" evidence="11">
    <location>
        <begin position="225"/>
        <end position="250"/>
    </location>
</feature>
<feature type="transmembrane region" description="Helical" evidence="11">
    <location>
        <begin position="466"/>
        <end position="484"/>
    </location>
</feature>
<dbReference type="PANTHER" id="PTHR43269">
    <property type="entry name" value="SODIUM/PROTON ANTIPORTER 1-RELATED"/>
    <property type="match status" value="1"/>
</dbReference>
<dbReference type="InterPro" id="IPR004680">
    <property type="entry name" value="Cit_transptr-like_dom"/>
</dbReference>
<keyword evidence="6" id="KW-0915">Sodium</keyword>
<dbReference type="PANTHER" id="PTHR43269:SF2">
    <property type="entry name" value="SODIUM_PROTON ANTIPORTER 1-RELATED"/>
    <property type="match status" value="1"/>
</dbReference>
<keyword evidence="2" id="KW-0813">Transport</keyword>
<evidence type="ECO:0000313" key="13">
    <source>
        <dbReference type="EMBL" id="VAW55883.1"/>
    </source>
</evidence>
<evidence type="ECO:0000256" key="10">
    <source>
        <dbReference type="ARBA" id="ARBA00025753"/>
    </source>
</evidence>
<feature type="transmembrane region" description="Helical" evidence="11">
    <location>
        <begin position="101"/>
        <end position="120"/>
    </location>
</feature>
<evidence type="ECO:0000256" key="4">
    <source>
        <dbReference type="ARBA" id="ARBA00022692"/>
    </source>
</evidence>
<dbReference type="GO" id="GO:0006814">
    <property type="term" value="P:sodium ion transport"/>
    <property type="evidence" value="ECO:0007669"/>
    <property type="project" value="UniProtKB-KW"/>
</dbReference>
<feature type="transmembrane region" description="Helical" evidence="11">
    <location>
        <begin position="271"/>
        <end position="288"/>
    </location>
</feature>
<dbReference type="EMBL" id="UOFF01000132">
    <property type="protein sequence ID" value="VAW55883.1"/>
    <property type="molecule type" value="Genomic_DNA"/>
</dbReference>
<feature type="transmembrane region" description="Helical" evidence="11">
    <location>
        <begin position="350"/>
        <end position="370"/>
    </location>
</feature>
<dbReference type="InterPro" id="IPR045016">
    <property type="entry name" value="NhaD-like"/>
</dbReference>
<evidence type="ECO:0000256" key="3">
    <source>
        <dbReference type="ARBA" id="ARBA00022449"/>
    </source>
</evidence>
<feature type="transmembrane region" description="Helical" evidence="11">
    <location>
        <begin position="426"/>
        <end position="446"/>
    </location>
</feature>
<dbReference type="NCBIfam" id="NF038006">
    <property type="entry name" value="NhaD_1"/>
    <property type="match status" value="1"/>
</dbReference>
<evidence type="ECO:0000256" key="7">
    <source>
        <dbReference type="ARBA" id="ARBA00023065"/>
    </source>
</evidence>
<dbReference type="AlphaFoldDB" id="A0A3B0WTX9"/>
<evidence type="ECO:0000256" key="1">
    <source>
        <dbReference type="ARBA" id="ARBA00004141"/>
    </source>
</evidence>
<protein>
    <submittedName>
        <fullName evidence="13">Na+/H+ antiporter NhaD type</fullName>
    </submittedName>
</protein>
<evidence type="ECO:0000256" key="11">
    <source>
        <dbReference type="SAM" id="Phobius"/>
    </source>
</evidence>
<name>A0A3B0WTX9_9ZZZZ</name>
<dbReference type="GO" id="GO:0016020">
    <property type="term" value="C:membrane"/>
    <property type="evidence" value="ECO:0007669"/>
    <property type="project" value="UniProtKB-SubCell"/>
</dbReference>
<evidence type="ECO:0000256" key="9">
    <source>
        <dbReference type="ARBA" id="ARBA00023201"/>
    </source>
</evidence>
<feature type="transmembrane region" description="Helical" evidence="11">
    <location>
        <begin position="190"/>
        <end position="213"/>
    </location>
</feature>
<feature type="domain" description="Citrate transporter-like" evidence="12">
    <location>
        <begin position="67"/>
        <end position="434"/>
    </location>
</feature>
<evidence type="ECO:0000256" key="6">
    <source>
        <dbReference type="ARBA" id="ARBA00023053"/>
    </source>
</evidence>
<evidence type="ECO:0000259" key="12">
    <source>
        <dbReference type="Pfam" id="PF03600"/>
    </source>
</evidence>
<gene>
    <name evidence="13" type="ORF">MNBD_GAMMA07-1404</name>
</gene>
<comment type="subcellular location">
    <subcellularLocation>
        <location evidence="1">Membrane</location>
        <topology evidence="1">Multi-pass membrane protein</topology>
    </subcellularLocation>
</comment>
<accession>A0A3B0WTX9</accession>
<organism evidence="13">
    <name type="scientific">hydrothermal vent metagenome</name>
    <dbReference type="NCBI Taxonomy" id="652676"/>
    <lineage>
        <taxon>unclassified sequences</taxon>
        <taxon>metagenomes</taxon>
        <taxon>ecological metagenomes</taxon>
    </lineage>
</organism>